<dbReference type="InterPro" id="IPR013830">
    <property type="entry name" value="SGNH_hydro"/>
</dbReference>
<dbReference type="AlphaFoldDB" id="K1ET79"/>
<evidence type="ECO:0000313" key="3">
    <source>
        <dbReference type="Proteomes" id="UP000004474"/>
    </source>
</evidence>
<gene>
    <name evidence="2" type="ORF">B277_02863</name>
</gene>
<dbReference type="InterPro" id="IPR036514">
    <property type="entry name" value="SGNH_hydro_sf"/>
</dbReference>
<dbReference type="STRING" id="1210046.B277_02863"/>
<sequence length="292" mass="32606">MIRGQAATSMTKDMSGLFVAVGDSFTEGVGDPNLHYPNQVRGWADRLARQLGRADPTWRYANLAIRSKFLDQVVDDQLDAALALRPTHISFCAGGNDLLSLRADVTGIAERYERALVRLVGSGAEVIVFTTFVPQATGLLKPLTKRVHAFNAAIRDLASTHDATLVDHDLLREYDDKALWSLDRIHMARPGHKRMAAVVAEALGVPHTLKLSDLVTADQPGWRHSVRVEAEFVRDEVVPLVRRRLRGEYEGDTTRPKWPEPIHPSDGMKRLAAEQAAVERRLREWGDLLERV</sequence>
<accession>K1ET79</accession>
<dbReference type="PANTHER" id="PTHR43784">
    <property type="entry name" value="GDSL-LIKE LIPASE/ACYLHYDROLASE, PUTATIVE (AFU_ORTHOLOGUE AFUA_2G00820)-RELATED"/>
    <property type="match status" value="1"/>
</dbReference>
<evidence type="ECO:0000259" key="1">
    <source>
        <dbReference type="Pfam" id="PF13472"/>
    </source>
</evidence>
<reference evidence="2 3" key="1">
    <citation type="journal article" date="2012" name="J. Bacteriol.">
        <title>Genome Sequence of Janibacter hoylei MTCC8307, Isolated from the Stratospheric Air.</title>
        <authorList>
            <person name="Pawar S.P."/>
            <person name="Dhotre D.P."/>
            <person name="Shetty S.A."/>
            <person name="Chowdhury S.P."/>
            <person name="Chaudhari B.L."/>
            <person name="Shouche Y.S."/>
        </authorList>
    </citation>
    <scope>NUCLEOTIDE SEQUENCE [LARGE SCALE GENOMIC DNA]</scope>
    <source>
        <strain evidence="2 3">PVAS-1</strain>
    </source>
</reference>
<dbReference type="EMBL" id="ALWX01000010">
    <property type="protein sequence ID" value="EKA62318.1"/>
    <property type="molecule type" value="Genomic_DNA"/>
</dbReference>
<protein>
    <submittedName>
        <fullName evidence="2">GDSL-like lipase/esterase</fullName>
    </submittedName>
</protein>
<dbReference type="SUPFAM" id="SSF52266">
    <property type="entry name" value="SGNH hydrolase"/>
    <property type="match status" value="1"/>
</dbReference>
<dbReference type="eggNOG" id="COG2755">
    <property type="taxonomic scope" value="Bacteria"/>
</dbReference>
<organism evidence="2 3">
    <name type="scientific">Janibacter hoylei PVAS-1</name>
    <dbReference type="NCBI Taxonomy" id="1210046"/>
    <lineage>
        <taxon>Bacteria</taxon>
        <taxon>Bacillati</taxon>
        <taxon>Actinomycetota</taxon>
        <taxon>Actinomycetes</taxon>
        <taxon>Micrococcales</taxon>
        <taxon>Intrasporangiaceae</taxon>
        <taxon>Janibacter</taxon>
    </lineage>
</organism>
<comment type="caution">
    <text evidence="2">The sequence shown here is derived from an EMBL/GenBank/DDBJ whole genome shotgun (WGS) entry which is preliminary data.</text>
</comment>
<dbReference type="PATRIC" id="fig|1210046.3.peg.554"/>
<dbReference type="PANTHER" id="PTHR43784:SF2">
    <property type="entry name" value="GDSL-LIKE LIPASE_ACYLHYDROLASE, PUTATIVE (AFU_ORTHOLOGUE AFUA_2G00820)-RELATED"/>
    <property type="match status" value="1"/>
</dbReference>
<dbReference type="InterPro" id="IPR053140">
    <property type="entry name" value="GDSL_Rv0518-like"/>
</dbReference>
<proteinExistence type="predicted"/>
<feature type="domain" description="SGNH hydrolase-type esterase" evidence="1">
    <location>
        <begin position="20"/>
        <end position="194"/>
    </location>
</feature>
<name>K1ET79_9MICO</name>
<dbReference type="Proteomes" id="UP000004474">
    <property type="component" value="Unassembled WGS sequence"/>
</dbReference>
<dbReference type="Pfam" id="PF13472">
    <property type="entry name" value="Lipase_GDSL_2"/>
    <property type="match status" value="1"/>
</dbReference>
<evidence type="ECO:0000313" key="2">
    <source>
        <dbReference type="EMBL" id="EKA62318.1"/>
    </source>
</evidence>
<dbReference type="Gene3D" id="3.40.50.1110">
    <property type="entry name" value="SGNH hydrolase"/>
    <property type="match status" value="1"/>
</dbReference>
<dbReference type="CDD" id="cd01832">
    <property type="entry name" value="SGNH_hydrolase_like_1"/>
    <property type="match status" value="1"/>
</dbReference>